<proteinExistence type="predicted"/>
<evidence type="ECO:0000313" key="2">
    <source>
        <dbReference type="Proteomes" id="UP000023152"/>
    </source>
</evidence>
<dbReference type="EMBL" id="ASPP01027544">
    <property type="protein sequence ID" value="ETO06062.1"/>
    <property type="molecule type" value="Genomic_DNA"/>
</dbReference>
<keyword evidence="2" id="KW-1185">Reference proteome</keyword>
<dbReference type="AlphaFoldDB" id="X6LY32"/>
<dbReference type="InterPro" id="IPR011043">
    <property type="entry name" value="Gal_Oxase/kelch_b-propeller"/>
</dbReference>
<gene>
    <name evidence="1" type="ORF">RFI_31336</name>
</gene>
<dbReference type="Gene3D" id="2.120.10.80">
    <property type="entry name" value="Kelch-type beta propeller"/>
    <property type="match status" value="1"/>
</dbReference>
<dbReference type="SUPFAM" id="SSF50965">
    <property type="entry name" value="Galactose oxidase, central domain"/>
    <property type="match status" value="1"/>
</dbReference>
<organism evidence="1 2">
    <name type="scientific">Reticulomyxa filosa</name>
    <dbReference type="NCBI Taxonomy" id="46433"/>
    <lineage>
        <taxon>Eukaryota</taxon>
        <taxon>Sar</taxon>
        <taxon>Rhizaria</taxon>
        <taxon>Retaria</taxon>
        <taxon>Foraminifera</taxon>
        <taxon>Monothalamids</taxon>
        <taxon>Reticulomyxidae</taxon>
        <taxon>Reticulomyxa</taxon>
    </lineage>
</organism>
<sequence>MSNQTFQILKELPTPLNESQCVLYKHELLICGGYDQRACYSYHTLKDEYKFICEYPSDVILIGHCVVKLADNNKNNNQITLLSFGSSWGGENKHTLVMKYVSIWSNVSDTPNKSNKLNNYNKWAPLTDSDNHSIIIGRDDDDYRGARTVISGRNNHFVFDLNIFQFLKHDTLPTDNNIWYHCFVSNSENGQGQEMMKTNEKKSKQMLLFVYSTGLLIEYDEDDNIFQFHELPVCDDIEPFKNYAYVCINDAILLFGGYSWGLCIFSKLVHKYLIRENKWMTFQNTLLSPLHDCIAILNEEDNHIYIIGGKNDKDTKVSTHVKTNVRIWDPSYLVMICLFIYFDET</sequence>
<dbReference type="InterPro" id="IPR015915">
    <property type="entry name" value="Kelch-typ_b-propeller"/>
</dbReference>
<reference evidence="1 2" key="1">
    <citation type="journal article" date="2013" name="Curr. Biol.">
        <title>The Genome of the Foraminiferan Reticulomyxa filosa.</title>
        <authorList>
            <person name="Glockner G."/>
            <person name="Hulsmann N."/>
            <person name="Schleicher M."/>
            <person name="Noegel A.A."/>
            <person name="Eichinger L."/>
            <person name="Gallinger C."/>
            <person name="Pawlowski J."/>
            <person name="Sierra R."/>
            <person name="Euteneuer U."/>
            <person name="Pillet L."/>
            <person name="Moustafa A."/>
            <person name="Platzer M."/>
            <person name="Groth M."/>
            <person name="Szafranski K."/>
            <person name="Schliwa M."/>
        </authorList>
    </citation>
    <scope>NUCLEOTIDE SEQUENCE [LARGE SCALE GENOMIC DNA]</scope>
</reference>
<accession>X6LY32</accession>
<protein>
    <recommendedName>
        <fullName evidence="3">Kelch motif family protein</fullName>
    </recommendedName>
</protein>
<evidence type="ECO:0008006" key="3">
    <source>
        <dbReference type="Google" id="ProtNLM"/>
    </source>
</evidence>
<evidence type="ECO:0000313" key="1">
    <source>
        <dbReference type="EMBL" id="ETO06062.1"/>
    </source>
</evidence>
<name>X6LY32_RETFI</name>
<comment type="caution">
    <text evidence="1">The sequence shown here is derived from an EMBL/GenBank/DDBJ whole genome shotgun (WGS) entry which is preliminary data.</text>
</comment>
<dbReference type="Proteomes" id="UP000023152">
    <property type="component" value="Unassembled WGS sequence"/>
</dbReference>